<keyword evidence="3" id="KW-0256">Endoplasmic reticulum</keyword>
<dbReference type="Proteomes" id="UP000663870">
    <property type="component" value="Unassembled WGS sequence"/>
</dbReference>
<dbReference type="GO" id="GO:0004497">
    <property type="term" value="F:monooxygenase activity"/>
    <property type="evidence" value="ECO:0007669"/>
    <property type="project" value="UniProtKB-KW"/>
</dbReference>
<reference evidence="8" key="1">
    <citation type="submission" date="2021-02" db="EMBL/GenBank/DDBJ databases">
        <authorList>
            <person name="Nowell W R."/>
        </authorList>
    </citation>
    <scope>NUCLEOTIDE SEQUENCE</scope>
</reference>
<evidence type="ECO:0000256" key="3">
    <source>
        <dbReference type="ARBA" id="ARBA00022824"/>
    </source>
</evidence>
<evidence type="ECO:0000313" key="11">
    <source>
        <dbReference type="Proteomes" id="UP000663870"/>
    </source>
</evidence>
<gene>
    <name evidence="9" type="ORF">JXQ802_LOCUS38821</name>
    <name evidence="8" type="ORF">PYM288_LOCUS24877</name>
</gene>
<feature type="binding site" description="axial binding residue" evidence="5">
    <location>
        <position position="439"/>
    </location>
    <ligand>
        <name>heme</name>
        <dbReference type="ChEBI" id="CHEBI:30413"/>
    </ligand>
    <ligandPart>
        <name>Fe</name>
        <dbReference type="ChEBI" id="CHEBI:18248"/>
    </ligandPart>
</feature>
<dbReference type="InterPro" id="IPR036396">
    <property type="entry name" value="Cyt_P450_sf"/>
</dbReference>
<dbReference type="GO" id="GO:0005506">
    <property type="term" value="F:iron ion binding"/>
    <property type="evidence" value="ECO:0007669"/>
    <property type="project" value="InterPro"/>
</dbReference>
<name>A0A814WGF6_9BILA</name>
<keyword evidence="4 7" id="KW-0472">Membrane</keyword>
<evidence type="ECO:0000256" key="5">
    <source>
        <dbReference type="PIRSR" id="PIRSR602401-1"/>
    </source>
</evidence>
<evidence type="ECO:0000256" key="2">
    <source>
        <dbReference type="ARBA" id="ARBA00010617"/>
    </source>
</evidence>
<dbReference type="Pfam" id="PF00067">
    <property type="entry name" value="p450"/>
    <property type="match status" value="1"/>
</dbReference>
<organism evidence="8 10">
    <name type="scientific">Rotaria sordida</name>
    <dbReference type="NCBI Taxonomy" id="392033"/>
    <lineage>
        <taxon>Eukaryota</taxon>
        <taxon>Metazoa</taxon>
        <taxon>Spiralia</taxon>
        <taxon>Gnathifera</taxon>
        <taxon>Rotifera</taxon>
        <taxon>Eurotatoria</taxon>
        <taxon>Bdelloidea</taxon>
        <taxon>Philodinida</taxon>
        <taxon>Philodinidae</taxon>
        <taxon>Rotaria</taxon>
    </lineage>
</organism>
<keyword evidence="5 6" id="KW-0479">Metal-binding</keyword>
<evidence type="ECO:0000313" key="10">
    <source>
        <dbReference type="Proteomes" id="UP000663854"/>
    </source>
</evidence>
<comment type="cofactor">
    <cofactor evidence="5">
        <name>heme</name>
        <dbReference type="ChEBI" id="CHEBI:30413"/>
    </cofactor>
</comment>
<dbReference type="Gene3D" id="1.10.630.10">
    <property type="entry name" value="Cytochrome P450"/>
    <property type="match status" value="1"/>
</dbReference>
<accession>A0A814WGF6</accession>
<comment type="similarity">
    <text evidence="2 6">Belongs to the cytochrome P450 family.</text>
</comment>
<dbReference type="AlphaFoldDB" id="A0A814WGF6"/>
<keyword evidence="11" id="KW-1185">Reference proteome</keyword>
<dbReference type="InterPro" id="IPR050196">
    <property type="entry name" value="Cytochrome_P450_Monoox"/>
</dbReference>
<dbReference type="InterPro" id="IPR002401">
    <property type="entry name" value="Cyt_P450_E_grp-I"/>
</dbReference>
<dbReference type="PANTHER" id="PTHR24291:SF189">
    <property type="entry name" value="CYTOCHROME P450 4C3-RELATED"/>
    <property type="match status" value="1"/>
</dbReference>
<sequence>MTPIYLIIILIIISSIVYLYKPIRKLIQQKTIYSSCFKTPKSDYIPIFGHLFSLAGQISKREHYQHFLKYCREYSNEPIICIWFFLWPFLVFRRVDYLEIFLAAGSKHLTKSPDYTLLDDWLKTGLLITSGKKWKTRRRIITPSFHNSSLLANCIGIFNEQLNIGLKHFQTLANQQVETDLYPLISAWTLDVICETAMGKTVRAQTEESEYVKAVVRITELITLRMRSPWLWPRTIFKLSAQGREHDRLLKIIHKFTRQVIEDRIANFSSIDVRHRMAFLDTLIAKMNDEQISIDDVQEEGHDTTATAINFALFMIALHQDIQQHLFEEIQSIFQNDNERACTLDDVQQMNYLECVIKETLRLLPSVPMIGREIQETFQYDGKTFLKGTTVVIFIYEIHRDPQHFPEPEKFDPDRFLPELTQQRHPYAYIPFSAGSRNCIGQRFALLEEKVFLSTIIRRFHLTTSQTYNDFVPTEQIILRSDNALKVKLISRA</sequence>
<keyword evidence="5 6" id="KW-0349">Heme</keyword>
<dbReference type="GO" id="GO:0016705">
    <property type="term" value="F:oxidoreductase activity, acting on paired donors, with incorporation or reduction of molecular oxygen"/>
    <property type="evidence" value="ECO:0007669"/>
    <property type="project" value="InterPro"/>
</dbReference>
<evidence type="ECO:0000256" key="6">
    <source>
        <dbReference type="RuleBase" id="RU000461"/>
    </source>
</evidence>
<proteinExistence type="inferred from homology"/>
<keyword evidence="6" id="KW-0503">Monooxygenase</keyword>
<evidence type="ECO:0000313" key="9">
    <source>
        <dbReference type="EMBL" id="CAF1472526.1"/>
    </source>
</evidence>
<dbReference type="InterPro" id="IPR001128">
    <property type="entry name" value="Cyt_P450"/>
</dbReference>
<comment type="subcellular location">
    <subcellularLocation>
        <location evidence="1">Endoplasmic reticulum membrane</location>
    </subcellularLocation>
</comment>
<dbReference type="PRINTS" id="PR00385">
    <property type="entry name" value="P450"/>
</dbReference>
<dbReference type="PANTHER" id="PTHR24291">
    <property type="entry name" value="CYTOCHROME P450 FAMILY 4"/>
    <property type="match status" value="1"/>
</dbReference>
<dbReference type="GO" id="GO:0020037">
    <property type="term" value="F:heme binding"/>
    <property type="evidence" value="ECO:0007669"/>
    <property type="project" value="InterPro"/>
</dbReference>
<dbReference type="PRINTS" id="PR00463">
    <property type="entry name" value="EP450I"/>
</dbReference>
<evidence type="ECO:0000313" key="8">
    <source>
        <dbReference type="EMBL" id="CAF1201091.1"/>
    </source>
</evidence>
<dbReference type="SUPFAM" id="SSF48264">
    <property type="entry name" value="Cytochrome P450"/>
    <property type="match status" value="1"/>
</dbReference>
<feature type="transmembrane region" description="Helical" evidence="7">
    <location>
        <begin position="6"/>
        <end position="23"/>
    </location>
</feature>
<evidence type="ECO:0000256" key="1">
    <source>
        <dbReference type="ARBA" id="ARBA00004586"/>
    </source>
</evidence>
<dbReference type="GO" id="GO:0005789">
    <property type="term" value="C:endoplasmic reticulum membrane"/>
    <property type="evidence" value="ECO:0007669"/>
    <property type="project" value="UniProtKB-SubCell"/>
</dbReference>
<dbReference type="PROSITE" id="PS00086">
    <property type="entry name" value="CYTOCHROME_P450"/>
    <property type="match status" value="1"/>
</dbReference>
<keyword evidence="5 6" id="KW-0408">Iron</keyword>
<evidence type="ECO:0000256" key="4">
    <source>
        <dbReference type="ARBA" id="ARBA00023136"/>
    </source>
</evidence>
<keyword evidence="7" id="KW-1133">Transmembrane helix</keyword>
<keyword evidence="7" id="KW-0812">Transmembrane</keyword>
<dbReference type="CDD" id="cd20628">
    <property type="entry name" value="CYP4"/>
    <property type="match status" value="1"/>
</dbReference>
<protein>
    <recommendedName>
        <fullName evidence="12">Cytochrome P450</fullName>
    </recommendedName>
</protein>
<dbReference type="InterPro" id="IPR017972">
    <property type="entry name" value="Cyt_P450_CS"/>
</dbReference>
<dbReference type="EMBL" id="CAJNOL010002184">
    <property type="protein sequence ID" value="CAF1472526.1"/>
    <property type="molecule type" value="Genomic_DNA"/>
</dbReference>
<evidence type="ECO:0008006" key="12">
    <source>
        <dbReference type="Google" id="ProtNLM"/>
    </source>
</evidence>
<dbReference type="EMBL" id="CAJNOH010001295">
    <property type="protein sequence ID" value="CAF1201091.1"/>
    <property type="molecule type" value="Genomic_DNA"/>
</dbReference>
<keyword evidence="6" id="KW-0560">Oxidoreductase</keyword>
<evidence type="ECO:0000256" key="7">
    <source>
        <dbReference type="SAM" id="Phobius"/>
    </source>
</evidence>
<comment type="caution">
    <text evidence="8">The sequence shown here is derived from an EMBL/GenBank/DDBJ whole genome shotgun (WGS) entry which is preliminary data.</text>
</comment>
<dbReference type="Proteomes" id="UP000663854">
    <property type="component" value="Unassembled WGS sequence"/>
</dbReference>